<evidence type="ECO:0000313" key="2">
    <source>
        <dbReference type="Proteomes" id="UP000541444"/>
    </source>
</evidence>
<gene>
    <name evidence="1" type="ORF">GIB67_032605</name>
</gene>
<dbReference type="EMBL" id="JACGCM010001986">
    <property type="protein sequence ID" value="KAF6146403.1"/>
    <property type="molecule type" value="Genomic_DNA"/>
</dbReference>
<organism evidence="1 2">
    <name type="scientific">Kingdonia uniflora</name>
    <dbReference type="NCBI Taxonomy" id="39325"/>
    <lineage>
        <taxon>Eukaryota</taxon>
        <taxon>Viridiplantae</taxon>
        <taxon>Streptophyta</taxon>
        <taxon>Embryophyta</taxon>
        <taxon>Tracheophyta</taxon>
        <taxon>Spermatophyta</taxon>
        <taxon>Magnoliopsida</taxon>
        <taxon>Ranunculales</taxon>
        <taxon>Circaeasteraceae</taxon>
        <taxon>Kingdonia</taxon>
    </lineage>
</organism>
<protein>
    <submittedName>
        <fullName evidence="1">Uncharacterized protein</fullName>
    </submittedName>
</protein>
<dbReference type="PANTHER" id="PTHR47957:SF3">
    <property type="entry name" value="ATP-DEPENDENT HELICASE HRQ1"/>
    <property type="match status" value="1"/>
</dbReference>
<dbReference type="Proteomes" id="UP000541444">
    <property type="component" value="Unassembled WGS sequence"/>
</dbReference>
<dbReference type="AlphaFoldDB" id="A0A7J7LUS8"/>
<dbReference type="SUPFAM" id="SSF52540">
    <property type="entry name" value="P-loop containing nucleoside triphosphate hydrolases"/>
    <property type="match status" value="1"/>
</dbReference>
<accession>A0A7J7LUS8</accession>
<sequence>MEISTSGRLIEDVPVEIDNVDSVWGELKIESSKAVELEVEGKDELEFLDFPGNFLPNPIDSDVFKEFCKIKGGLGGVWGKNTAATNALELGRDGGDVDATLHLGFHGSVSSLWQQAGRSGRREKPSLAVYVAFDGPLDQYFMKFPQKLFGRPIECCHIDAQNKQVYEGAIYMHQGKTYLVNALDLSGKVALCQEADLKYYTKTRDYTDIHVIGGDIVRLSLPIHFI</sequence>
<keyword evidence="2" id="KW-1185">Reference proteome</keyword>
<evidence type="ECO:0000313" key="1">
    <source>
        <dbReference type="EMBL" id="KAF6146403.1"/>
    </source>
</evidence>
<name>A0A7J7LUS8_9MAGN</name>
<reference evidence="1 2" key="1">
    <citation type="journal article" date="2020" name="IScience">
        <title>Genome Sequencing of the Endangered Kingdonia uniflora (Circaeasteraceae, Ranunculales) Reveals Potential Mechanisms of Evolutionary Specialization.</title>
        <authorList>
            <person name="Sun Y."/>
            <person name="Deng T."/>
            <person name="Zhang A."/>
            <person name="Moore M.J."/>
            <person name="Landis J.B."/>
            <person name="Lin N."/>
            <person name="Zhang H."/>
            <person name="Zhang X."/>
            <person name="Huang J."/>
            <person name="Zhang X."/>
            <person name="Sun H."/>
            <person name="Wang H."/>
        </authorList>
    </citation>
    <scope>NUCLEOTIDE SEQUENCE [LARGE SCALE GENOMIC DNA]</scope>
    <source>
        <strain evidence="1">TB1705</strain>
        <tissue evidence="1">Leaf</tissue>
    </source>
</reference>
<dbReference type="PANTHER" id="PTHR47957">
    <property type="entry name" value="ATP-DEPENDENT HELICASE HRQ1"/>
    <property type="match status" value="1"/>
</dbReference>
<proteinExistence type="predicted"/>
<dbReference type="Gene3D" id="3.40.50.300">
    <property type="entry name" value="P-loop containing nucleotide triphosphate hydrolases"/>
    <property type="match status" value="1"/>
</dbReference>
<dbReference type="GO" id="GO:0043138">
    <property type="term" value="F:3'-5' DNA helicase activity"/>
    <property type="evidence" value="ECO:0007669"/>
    <property type="project" value="TreeGrafter"/>
</dbReference>
<dbReference type="OrthoDB" id="1935986at2759"/>
<dbReference type="InterPro" id="IPR027417">
    <property type="entry name" value="P-loop_NTPase"/>
</dbReference>
<dbReference type="GO" id="GO:0006289">
    <property type="term" value="P:nucleotide-excision repair"/>
    <property type="evidence" value="ECO:0007669"/>
    <property type="project" value="TreeGrafter"/>
</dbReference>
<dbReference type="GO" id="GO:0005634">
    <property type="term" value="C:nucleus"/>
    <property type="evidence" value="ECO:0007669"/>
    <property type="project" value="TreeGrafter"/>
</dbReference>
<dbReference type="GO" id="GO:0036297">
    <property type="term" value="P:interstrand cross-link repair"/>
    <property type="evidence" value="ECO:0007669"/>
    <property type="project" value="TreeGrafter"/>
</dbReference>
<comment type="caution">
    <text evidence="1">The sequence shown here is derived from an EMBL/GenBank/DDBJ whole genome shotgun (WGS) entry which is preliminary data.</text>
</comment>